<name>A0ABU8HCY9_9BACI</name>
<keyword evidence="3" id="KW-1185">Reference proteome</keyword>
<dbReference type="PIRSF" id="PIRSF010606">
    <property type="entry name" value="Spore_coat_CotJB"/>
    <property type="match status" value="1"/>
</dbReference>
<keyword evidence="2" id="KW-0167">Capsid protein</keyword>
<sequence>MTLPPLYYELLQDLQEIDFVILELTLYLDTHPSDEYALTQYNQFVQQRKQAKKRFESQFGSLTSFGYSYTQPKKWNWQEAPWPWQV</sequence>
<evidence type="ECO:0000313" key="3">
    <source>
        <dbReference type="Proteomes" id="UP001312865"/>
    </source>
</evidence>
<comment type="caution">
    <text evidence="2">The sequence shown here is derived from an EMBL/GenBank/DDBJ whole genome shotgun (WGS) entry which is preliminary data.</text>
</comment>
<keyword evidence="2" id="KW-0946">Virion</keyword>
<dbReference type="Pfam" id="PF12652">
    <property type="entry name" value="CotJB"/>
    <property type="match status" value="1"/>
</dbReference>
<dbReference type="InterPro" id="IPR024207">
    <property type="entry name" value="CotJB_dom"/>
</dbReference>
<feature type="domain" description="Protein CotJB" evidence="1">
    <location>
        <begin position="9"/>
        <end position="85"/>
    </location>
</feature>
<evidence type="ECO:0000313" key="2">
    <source>
        <dbReference type="EMBL" id="MEI5907157.1"/>
    </source>
</evidence>
<dbReference type="EMBL" id="JBBAXC010000006">
    <property type="protein sequence ID" value="MEI5907157.1"/>
    <property type="molecule type" value="Genomic_DNA"/>
</dbReference>
<dbReference type="RefSeq" id="WP_336586595.1">
    <property type="nucleotide sequence ID" value="NZ_JBBAXC010000006.1"/>
</dbReference>
<reference evidence="2 3" key="1">
    <citation type="journal article" date="2018" name="J. Microbiol.">
        <title>Bacillus spongiae sp. nov., isolated from sponge of Jeju Island.</title>
        <authorList>
            <person name="Lee G.E."/>
            <person name="Im W.T."/>
            <person name="Park J.S."/>
        </authorList>
    </citation>
    <scope>NUCLEOTIDE SEQUENCE [LARGE SCALE GENOMIC DNA]</scope>
    <source>
        <strain evidence="2 3">135PIL107-10</strain>
    </source>
</reference>
<dbReference type="Proteomes" id="UP001312865">
    <property type="component" value="Unassembled WGS sequence"/>
</dbReference>
<evidence type="ECO:0000259" key="1">
    <source>
        <dbReference type="Pfam" id="PF12652"/>
    </source>
</evidence>
<accession>A0ABU8HCY9</accession>
<protein>
    <submittedName>
        <fullName evidence="2">Spore coat protein CotJB</fullName>
    </submittedName>
</protein>
<dbReference type="InterPro" id="IPR016571">
    <property type="entry name" value="Spore_coat_assembly_CotJB"/>
</dbReference>
<organism evidence="2 3">
    <name type="scientific">Bacillus spongiae</name>
    <dbReference type="NCBI Taxonomy" id="2683610"/>
    <lineage>
        <taxon>Bacteria</taxon>
        <taxon>Bacillati</taxon>
        <taxon>Bacillota</taxon>
        <taxon>Bacilli</taxon>
        <taxon>Bacillales</taxon>
        <taxon>Bacillaceae</taxon>
        <taxon>Bacillus</taxon>
    </lineage>
</organism>
<proteinExistence type="predicted"/>
<gene>
    <name evidence="2" type="ORF">WAK64_08820</name>
</gene>